<gene>
    <name evidence="2" type="ORF">DARMORV10_C04P30100.1</name>
</gene>
<dbReference type="Proteomes" id="UP001295469">
    <property type="component" value="Chromosome C04"/>
</dbReference>
<name>A0A816JLF9_BRANA</name>
<feature type="transmembrane region" description="Helical" evidence="1">
    <location>
        <begin position="95"/>
        <end position="117"/>
    </location>
</feature>
<keyword evidence="1" id="KW-0812">Transmembrane</keyword>
<organism evidence="2">
    <name type="scientific">Brassica napus</name>
    <name type="common">Rape</name>
    <dbReference type="NCBI Taxonomy" id="3708"/>
    <lineage>
        <taxon>Eukaryota</taxon>
        <taxon>Viridiplantae</taxon>
        <taxon>Streptophyta</taxon>
        <taxon>Embryophyta</taxon>
        <taxon>Tracheophyta</taxon>
        <taxon>Spermatophyta</taxon>
        <taxon>Magnoliopsida</taxon>
        <taxon>eudicotyledons</taxon>
        <taxon>Gunneridae</taxon>
        <taxon>Pentapetalae</taxon>
        <taxon>rosids</taxon>
        <taxon>malvids</taxon>
        <taxon>Brassicales</taxon>
        <taxon>Brassicaceae</taxon>
        <taxon>Brassiceae</taxon>
        <taxon>Brassica</taxon>
    </lineage>
</organism>
<evidence type="ECO:0000313" key="2">
    <source>
        <dbReference type="EMBL" id="CAF1842097.1"/>
    </source>
</evidence>
<keyword evidence="1" id="KW-0472">Membrane</keyword>
<protein>
    <submittedName>
        <fullName evidence="2">(rape) hypothetical protein</fullName>
    </submittedName>
</protein>
<evidence type="ECO:0000256" key="1">
    <source>
        <dbReference type="SAM" id="Phobius"/>
    </source>
</evidence>
<reference evidence="2" key="1">
    <citation type="submission" date="2021-01" db="EMBL/GenBank/DDBJ databases">
        <authorList>
            <consortium name="Genoscope - CEA"/>
            <person name="William W."/>
        </authorList>
    </citation>
    <scope>NUCLEOTIDE SEQUENCE</scope>
</reference>
<keyword evidence="1" id="KW-1133">Transmembrane helix</keyword>
<proteinExistence type="predicted"/>
<dbReference type="AlphaFoldDB" id="A0A816JLF9"/>
<accession>A0A816JLF9</accession>
<sequence length="119" mass="13461">MCYFGDLPVSTFDIIFIWITPISIKIKWVCVNFRVLDPYLSNHLNRTLSSLNFKMMMDDVTLSQRRSCSSSSDVVAPLLPKSQGDEVAYDEFNGAWFSGAVFNLYTTIIGAGIMAYLRL</sequence>
<dbReference type="EMBL" id="HG994368">
    <property type="protein sequence ID" value="CAF1842097.1"/>
    <property type="molecule type" value="Genomic_DNA"/>
</dbReference>
<dbReference type="Gramene" id="CDX93934">
    <property type="protein sequence ID" value="CDX93934"/>
    <property type="gene ID" value="GSBRNA2T00156760001"/>
</dbReference>